<keyword evidence="3 4" id="KW-0440">LIM domain</keyword>
<dbReference type="SMART" id="SM00132">
    <property type="entry name" value="LIM"/>
    <property type="match status" value="1"/>
</dbReference>
<dbReference type="STRING" id="595528.A0A0D2WXB8"/>
<organism evidence="7 8">
    <name type="scientific">Capsaspora owczarzaki (strain ATCC 30864)</name>
    <dbReference type="NCBI Taxonomy" id="595528"/>
    <lineage>
        <taxon>Eukaryota</taxon>
        <taxon>Filasterea</taxon>
        <taxon>Capsaspora</taxon>
    </lineage>
</organism>
<feature type="region of interest" description="Disordered" evidence="5">
    <location>
        <begin position="93"/>
        <end position="157"/>
    </location>
</feature>
<keyword evidence="8" id="KW-1185">Reference proteome</keyword>
<gene>
    <name evidence="7" type="ORF">CAOG_007267</name>
</gene>
<evidence type="ECO:0000313" key="8">
    <source>
        <dbReference type="Proteomes" id="UP000008743"/>
    </source>
</evidence>
<dbReference type="Pfam" id="PF00412">
    <property type="entry name" value="LIM"/>
    <property type="match status" value="1"/>
</dbReference>
<evidence type="ECO:0000256" key="1">
    <source>
        <dbReference type="ARBA" id="ARBA00022723"/>
    </source>
</evidence>
<dbReference type="PROSITE" id="PS00478">
    <property type="entry name" value="LIM_DOMAIN_1"/>
    <property type="match status" value="1"/>
</dbReference>
<dbReference type="Proteomes" id="UP000008743">
    <property type="component" value="Unassembled WGS sequence"/>
</dbReference>
<dbReference type="RefSeq" id="XP_004343126.1">
    <property type="nucleotide sequence ID" value="XM_004343076.2"/>
</dbReference>
<dbReference type="PROSITE" id="PS50023">
    <property type="entry name" value="LIM_DOMAIN_2"/>
    <property type="match status" value="1"/>
</dbReference>
<evidence type="ECO:0000259" key="6">
    <source>
        <dbReference type="PROSITE" id="PS50023"/>
    </source>
</evidence>
<dbReference type="eggNOG" id="KOG1700">
    <property type="taxonomic scope" value="Eukaryota"/>
</dbReference>
<evidence type="ECO:0000256" key="2">
    <source>
        <dbReference type="ARBA" id="ARBA00022833"/>
    </source>
</evidence>
<dbReference type="PhylomeDB" id="A0A0D2WXB8"/>
<dbReference type="PANTHER" id="PTHR24206">
    <property type="entry name" value="OS06G0237300 PROTEIN"/>
    <property type="match status" value="1"/>
</dbReference>
<reference evidence="8" key="1">
    <citation type="submission" date="2011-02" db="EMBL/GenBank/DDBJ databases">
        <title>The Genome Sequence of Capsaspora owczarzaki ATCC 30864.</title>
        <authorList>
            <person name="Russ C."/>
            <person name="Cuomo C."/>
            <person name="Burger G."/>
            <person name="Gray M.W."/>
            <person name="Holland P.W.H."/>
            <person name="King N."/>
            <person name="Lang F.B.F."/>
            <person name="Roger A.J."/>
            <person name="Ruiz-Trillo I."/>
            <person name="Young S.K."/>
            <person name="Zeng Q."/>
            <person name="Gargeya S."/>
            <person name="Alvarado L."/>
            <person name="Berlin A."/>
            <person name="Chapman S.B."/>
            <person name="Chen Z."/>
            <person name="Freedman E."/>
            <person name="Gellesch M."/>
            <person name="Goldberg J."/>
            <person name="Griggs A."/>
            <person name="Gujja S."/>
            <person name="Heilman E."/>
            <person name="Heiman D."/>
            <person name="Howarth C."/>
            <person name="Mehta T."/>
            <person name="Neiman D."/>
            <person name="Pearson M."/>
            <person name="Roberts A."/>
            <person name="Saif S."/>
            <person name="Shea T."/>
            <person name="Shenoy N."/>
            <person name="Sisk P."/>
            <person name="Stolte C."/>
            <person name="Sykes S."/>
            <person name="White J."/>
            <person name="Yandava C."/>
            <person name="Haas B."/>
            <person name="Nusbaum C."/>
            <person name="Birren B."/>
        </authorList>
    </citation>
    <scope>NUCLEOTIDE SEQUENCE</scope>
    <source>
        <strain evidence="8">ATCC 30864</strain>
    </source>
</reference>
<feature type="compositionally biased region" description="Basic and acidic residues" evidence="5">
    <location>
        <begin position="109"/>
        <end position="119"/>
    </location>
</feature>
<proteinExistence type="predicted"/>
<dbReference type="FunFam" id="2.10.110.10:FF:000002">
    <property type="entry name" value="LIM domain and actin-binding 1"/>
    <property type="match status" value="1"/>
</dbReference>
<dbReference type="InParanoid" id="A0A0D2WXB8"/>
<dbReference type="EMBL" id="KE346374">
    <property type="protein sequence ID" value="KJE97398.1"/>
    <property type="molecule type" value="Genomic_DNA"/>
</dbReference>
<evidence type="ECO:0000256" key="3">
    <source>
        <dbReference type="ARBA" id="ARBA00023038"/>
    </source>
</evidence>
<keyword evidence="2 4" id="KW-0862">Zinc</keyword>
<dbReference type="Gene3D" id="2.10.110.10">
    <property type="entry name" value="Cysteine Rich Protein"/>
    <property type="match status" value="1"/>
</dbReference>
<dbReference type="OrthoDB" id="6129702at2759"/>
<feature type="domain" description="LIM zinc-binding" evidence="6">
    <location>
        <begin position="19"/>
        <end position="79"/>
    </location>
</feature>
<accession>A0A0D2WXB8</accession>
<sequence>MSTDSEPKKIGGFKPQPRVACEICDKTVYPMEQISADGHIYHKTCFRCQECKKILSLGAYSAVAGQVFCKPHFTQIFKTKGNYDTAFGKESLKAKWAPAPAAEPVRSSRYSEPKEEPRRQAPASAAAAEEDEPQQQEEEEEAPRHRHRDEEEEEEDN</sequence>
<evidence type="ECO:0000313" key="7">
    <source>
        <dbReference type="EMBL" id="KJE97398.1"/>
    </source>
</evidence>
<feature type="compositionally biased region" description="Acidic residues" evidence="5">
    <location>
        <begin position="128"/>
        <end position="141"/>
    </location>
</feature>
<dbReference type="SUPFAM" id="SSF57716">
    <property type="entry name" value="Glucocorticoid receptor-like (DNA-binding domain)"/>
    <property type="match status" value="2"/>
</dbReference>
<evidence type="ECO:0000256" key="5">
    <source>
        <dbReference type="SAM" id="MobiDB-lite"/>
    </source>
</evidence>
<keyword evidence="1 4" id="KW-0479">Metal-binding</keyword>
<dbReference type="InterPro" id="IPR001781">
    <property type="entry name" value="Znf_LIM"/>
</dbReference>
<evidence type="ECO:0000256" key="4">
    <source>
        <dbReference type="PROSITE-ProRule" id="PRU00125"/>
    </source>
</evidence>
<dbReference type="CDD" id="cd09358">
    <property type="entry name" value="LIM_Mical_like"/>
    <property type="match status" value="1"/>
</dbReference>
<protein>
    <submittedName>
        <fullName evidence="7">LIMD2 protein</fullName>
    </submittedName>
</protein>
<dbReference type="AlphaFoldDB" id="A0A0D2WXB8"/>
<dbReference type="GO" id="GO:0046872">
    <property type="term" value="F:metal ion binding"/>
    <property type="evidence" value="ECO:0007669"/>
    <property type="project" value="UniProtKB-KW"/>
</dbReference>
<name>A0A0D2WXB8_CAPO3</name>
<dbReference type="OMA" id="EAPRHRH"/>